<protein>
    <submittedName>
        <fullName evidence="2">Uncharacterized protein</fullName>
    </submittedName>
</protein>
<keyword evidence="3" id="KW-1185">Reference proteome</keyword>
<evidence type="ECO:0000313" key="3">
    <source>
        <dbReference type="Proteomes" id="UP001626550"/>
    </source>
</evidence>
<dbReference type="AlphaFoldDB" id="A0ABD2QD46"/>
<sequence length="176" mass="19283">MKRYLHPLLEDDGTADDIERGVHPITALSSKRESLCDVQDGVRFSIEATSDEDASKLKNENPTSNLTLEPQALNKPLHQSASQPLMPIQATSKFSVTPVDASNAPLKTTAQIKRKHSFSELDCFDKSVPIQVGSRFLVSPAPSEGEKPDINIGNQFRKTSCFTLGSYDSKPSLNPK</sequence>
<organism evidence="2 3">
    <name type="scientific">Cichlidogyrus casuarinus</name>
    <dbReference type="NCBI Taxonomy" id="1844966"/>
    <lineage>
        <taxon>Eukaryota</taxon>
        <taxon>Metazoa</taxon>
        <taxon>Spiralia</taxon>
        <taxon>Lophotrochozoa</taxon>
        <taxon>Platyhelminthes</taxon>
        <taxon>Monogenea</taxon>
        <taxon>Monopisthocotylea</taxon>
        <taxon>Dactylogyridea</taxon>
        <taxon>Ancyrocephalidae</taxon>
        <taxon>Cichlidogyrus</taxon>
    </lineage>
</organism>
<accession>A0ABD2QD46</accession>
<dbReference type="Proteomes" id="UP001626550">
    <property type="component" value="Unassembled WGS sequence"/>
</dbReference>
<feature type="compositionally biased region" description="Polar residues" evidence="1">
    <location>
        <begin position="77"/>
        <end position="86"/>
    </location>
</feature>
<gene>
    <name evidence="2" type="ORF">Ciccas_004039</name>
</gene>
<proteinExistence type="predicted"/>
<evidence type="ECO:0000313" key="2">
    <source>
        <dbReference type="EMBL" id="KAL3317308.1"/>
    </source>
</evidence>
<dbReference type="EMBL" id="JBJKFK010000402">
    <property type="protein sequence ID" value="KAL3317308.1"/>
    <property type="molecule type" value="Genomic_DNA"/>
</dbReference>
<name>A0ABD2QD46_9PLAT</name>
<evidence type="ECO:0000256" key="1">
    <source>
        <dbReference type="SAM" id="MobiDB-lite"/>
    </source>
</evidence>
<reference evidence="2 3" key="1">
    <citation type="submission" date="2024-11" db="EMBL/GenBank/DDBJ databases">
        <title>Adaptive evolution of stress response genes in parasites aligns with host niche diversity.</title>
        <authorList>
            <person name="Hahn C."/>
            <person name="Resl P."/>
        </authorList>
    </citation>
    <scope>NUCLEOTIDE SEQUENCE [LARGE SCALE GENOMIC DNA]</scope>
    <source>
        <strain evidence="2">EGGRZ-B1_66</strain>
        <tissue evidence="2">Body</tissue>
    </source>
</reference>
<comment type="caution">
    <text evidence="2">The sequence shown here is derived from an EMBL/GenBank/DDBJ whole genome shotgun (WGS) entry which is preliminary data.</text>
</comment>
<feature type="region of interest" description="Disordered" evidence="1">
    <location>
        <begin position="49"/>
        <end position="86"/>
    </location>
</feature>